<evidence type="ECO:0000313" key="5">
    <source>
        <dbReference type="EMBL" id="SHF40536.1"/>
    </source>
</evidence>
<dbReference type="SUPFAM" id="SSF51735">
    <property type="entry name" value="NAD(P)-binding Rossmann-fold domains"/>
    <property type="match status" value="1"/>
</dbReference>
<evidence type="ECO:0000313" key="6">
    <source>
        <dbReference type="Proteomes" id="UP000184476"/>
    </source>
</evidence>
<comment type="similarity">
    <text evidence="1 4">Belongs to the short-chain dehydrogenases/reductases (SDR) family.</text>
</comment>
<sequence length="235" mass="25761">MLEDIKVALVTGGNRGIGYELVKQLALNGFKVILTSRDLEKGHKAALKCKESNLNVSFLMLDIDNPESIHQAVSIINERFGRLDVLINNAGVYLDRNKKLVDIDPSILERTMATNFFGAYHVIRSFIPLMEKQGYGRIINVSSEYGSMGEMSYPGVGAYKLSKLALNGLTRLLAAEIKGDIQINAVDPGWVSTDMGGPSAPRTPKQAAESILWLATTGSKGPNGEFFKDGKRIDW</sequence>
<dbReference type="Gene3D" id="3.40.50.720">
    <property type="entry name" value="NAD(P)-binding Rossmann-like Domain"/>
    <property type="match status" value="1"/>
</dbReference>
<dbReference type="InterPro" id="IPR045313">
    <property type="entry name" value="CBR1-like"/>
</dbReference>
<dbReference type="AlphaFoldDB" id="A0A1M5BDM7"/>
<evidence type="ECO:0000256" key="3">
    <source>
        <dbReference type="ARBA" id="ARBA00023002"/>
    </source>
</evidence>
<dbReference type="CDD" id="cd05324">
    <property type="entry name" value="carb_red_PTCR-like_SDR_c"/>
    <property type="match status" value="1"/>
</dbReference>
<dbReference type="Proteomes" id="UP000184476">
    <property type="component" value="Unassembled WGS sequence"/>
</dbReference>
<accession>A0A1M5BDM7</accession>
<dbReference type="Pfam" id="PF00106">
    <property type="entry name" value="adh_short"/>
    <property type="match status" value="1"/>
</dbReference>
<keyword evidence="3" id="KW-0560">Oxidoreductase</keyword>
<dbReference type="GO" id="GO:0016616">
    <property type="term" value="F:oxidoreductase activity, acting on the CH-OH group of donors, NAD or NADP as acceptor"/>
    <property type="evidence" value="ECO:0007669"/>
    <property type="project" value="InterPro"/>
</dbReference>
<protein>
    <submittedName>
        <fullName evidence="5">NAD(P)-dependent dehydrogenase, short-chain alcohol dehydrogenase family</fullName>
    </submittedName>
</protein>
<dbReference type="PRINTS" id="PR00080">
    <property type="entry name" value="SDRFAMILY"/>
</dbReference>
<keyword evidence="2" id="KW-0521">NADP</keyword>
<dbReference type="STRING" id="112248.SAMN05444392_12130"/>
<dbReference type="PANTHER" id="PTHR43490">
    <property type="entry name" value="(+)-NEOMENTHOL DEHYDROGENASE"/>
    <property type="match status" value="1"/>
</dbReference>
<reference evidence="5 6" key="1">
    <citation type="submission" date="2016-11" db="EMBL/GenBank/DDBJ databases">
        <authorList>
            <person name="Jaros S."/>
            <person name="Januszkiewicz K."/>
            <person name="Wedrychowicz H."/>
        </authorList>
    </citation>
    <scope>NUCLEOTIDE SEQUENCE [LARGE SCALE GENOMIC DNA]</scope>
    <source>
        <strain evidence="5 6">DSM 44666</strain>
    </source>
</reference>
<dbReference type="RefSeq" id="WP_073158435.1">
    <property type="nucleotide sequence ID" value="NZ_FQVL01000021.1"/>
</dbReference>
<dbReference type="InterPro" id="IPR002347">
    <property type="entry name" value="SDR_fam"/>
</dbReference>
<dbReference type="InterPro" id="IPR036291">
    <property type="entry name" value="NAD(P)-bd_dom_sf"/>
</dbReference>
<evidence type="ECO:0000256" key="2">
    <source>
        <dbReference type="ARBA" id="ARBA00022857"/>
    </source>
</evidence>
<proteinExistence type="inferred from homology"/>
<organism evidence="5 6">
    <name type="scientific">Seinonella peptonophila</name>
    <dbReference type="NCBI Taxonomy" id="112248"/>
    <lineage>
        <taxon>Bacteria</taxon>
        <taxon>Bacillati</taxon>
        <taxon>Bacillota</taxon>
        <taxon>Bacilli</taxon>
        <taxon>Bacillales</taxon>
        <taxon>Thermoactinomycetaceae</taxon>
        <taxon>Seinonella</taxon>
    </lineage>
</organism>
<evidence type="ECO:0000256" key="1">
    <source>
        <dbReference type="ARBA" id="ARBA00006484"/>
    </source>
</evidence>
<dbReference type="OrthoDB" id="5786478at2"/>
<name>A0A1M5BDM7_9BACL</name>
<dbReference type="PANTHER" id="PTHR43490:SF99">
    <property type="entry name" value="SHORT-CHAIN DEHYDROGENASE_REDUCTASE"/>
    <property type="match status" value="1"/>
</dbReference>
<keyword evidence="6" id="KW-1185">Reference proteome</keyword>
<dbReference type="PRINTS" id="PR00081">
    <property type="entry name" value="GDHRDH"/>
</dbReference>
<dbReference type="EMBL" id="FQVL01000021">
    <property type="protein sequence ID" value="SHF40536.1"/>
    <property type="molecule type" value="Genomic_DNA"/>
</dbReference>
<gene>
    <name evidence="5" type="ORF">SAMN05444392_12130</name>
</gene>
<evidence type="ECO:0000256" key="4">
    <source>
        <dbReference type="RuleBase" id="RU000363"/>
    </source>
</evidence>